<gene>
    <name evidence="3" type="ORF">Aconfl_14240</name>
    <name evidence="4" type="ORF">Aconfl_14250</name>
</gene>
<dbReference type="InterPro" id="IPR050190">
    <property type="entry name" value="UPF0213_domain"/>
</dbReference>
<dbReference type="EMBL" id="BTPD01000004">
    <property type="protein sequence ID" value="GMQ28782.1"/>
    <property type="molecule type" value="Genomic_DNA"/>
</dbReference>
<protein>
    <recommendedName>
        <fullName evidence="2">GIY-YIG domain-containing protein</fullName>
    </recommendedName>
</protein>
<dbReference type="Gene3D" id="3.40.1440.10">
    <property type="entry name" value="GIY-YIG endonuclease"/>
    <property type="match status" value="1"/>
</dbReference>
<comment type="similarity">
    <text evidence="1">Belongs to the UPF0213 family.</text>
</comment>
<organism evidence="4 5">
    <name type="scientific">Algoriphagus confluentis</name>
    <dbReference type="NCBI Taxonomy" id="1697556"/>
    <lineage>
        <taxon>Bacteria</taxon>
        <taxon>Pseudomonadati</taxon>
        <taxon>Bacteroidota</taxon>
        <taxon>Cytophagia</taxon>
        <taxon>Cytophagales</taxon>
        <taxon>Cyclobacteriaceae</taxon>
        <taxon>Algoriphagus</taxon>
    </lineage>
</organism>
<dbReference type="PANTHER" id="PTHR34477">
    <property type="entry name" value="UPF0213 PROTEIN YHBQ"/>
    <property type="match status" value="1"/>
</dbReference>
<evidence type="ECO:0000313" key="5">
    <source>
        <dbReference type="Proteomes" id="UP001338309"/>
    </source>
</evidence>
<accession>A0ABQ6PMM3</accession>
<sequence>MKEIFYAYILKSLSYDYFYKGHCKNLELRLKQHNSGQTKSIRPYIPFKIVYFEEFESLSEAIQREKFFKSSAGRRFLKEKLTM</sequence>
<dbReference type="Pfam" id="PF01541">
    <property type="entry name" value="GIY-YIG"/>
    <property type="match status" value="1"/>
</dbReference>
<dbReference type="InterPro" id="IPR035901">
    <property type="entry name" value="GIY-YIG_endonuc_sf"/>
</dbReference>
<evidence type="ECO:0000313" key="4">
    <source>
        <dbReference type="EMBL" id="GMQ28782.1"/>
    </source>
</evidence>
<dbReference type="InterPro" id="IPR000305">
    <property type="entry name" value="GIY-YIG_endonuc"/>
</dbReference>
<dbReference type="RefSeq" id="WP_338223526.1">
    <property type="nucleotide sequence ID" value="NZ_BTPD01000004.1"/>
</dbReference>
<proteinExistence type="inferred from homology"/>
<dbReference type="PROSITE" id="PS50164">
    <property type="entry name" value="GIY_YIG"/>
    <property type="match status" value="1"/>
</dbReference>
<dbReference type="EMBL" id="BTPD01000004">
    <property type="protein sequence ID" value="GMQ28781.1"/>
    <property type="molecule type" value="Genomic_DNA"/>
</dbReference>
<evidence type="ECO:0000259" key="2">
    <source>
        <dbReference type="PROSITE" id="PS50164"/>
    </source>
</evidence>
<dbReference type="SUPFAM" id="SSF82771">
    <property type="entry name" value="GIY-YIG endonuclease"/>
    <property type="match status" value="1"/>
</dbReference>
<keyword evidence="5" id="KW-1185">Reference proteome</keyword>
<dbReference type="Proteomes" id="UP001338309">
    <property type="component" value="Unassembled WGS sequence"/>
</dbReference>
<name>A0ABQ6PMM3_9BACT</name>
<comment type="caution">
    <text evidence="4">The sequence shown here is derived from an EMBL/GenBank/DDBJ whole genome shotgun (WGS) entry which is preliminary data.</text>
</comment>
<evidence type="ECO:0000256" key="1">
    <source>
        <dbReference type="ARBA" id="ARBA00007435"/>
    </source>
</evidence>
<dbReference type="CDD" id="cd10449">
    <property type="entry name" value="GIY-YIG_SLX1_like"/>
    <property type="match status" value="1"/>
</dbReference>
<dbReference type="PANTHER" id="PTHR34477:SF1">
    <property type="entry name" value="UPF0213 PROTEIN YHBQ"/>
    <property type="match status" value="1"/>
</dbReference>
<evidence type="ECO:0000313" key="3">
    <source>
        <dbReference type="EMBL" id="GMQ28781.1"/>
    </source>
</evidence>
<reference evidence="4 5" key="1">
    <citation type="submission" date="2023-08" db="EMBL/GenBank/DDBJ databases">
        <title>Draft genome sequence of Algoriphagus confluentis.</title>
        <authorList>
            <person name="Takatani N."/>
            <person name="Hosokawa M."/>
            <person name="Sawabe T."/>
        </authorList>
    </citation>
    <scope>NUCLEOTIDE SEQUENCE [LARGE SCALE GENOMIC DNA]</scope>
    <source>
        <strain evidence="4 5">NBRC 111222</strain>
    </source>
</reference>
<feature type="domain" description="GIY-YIG" evidence="2">
    <location>
        <begin position="3"/>
        <end position="80"/>
    </location>
</feature>